<dbReference type="Gene3D" id="3.40.50.10490">
    <property type="entry name" value="Glucose-6-phosphate isomerase like protein, domain 1"/>
    <property type="match status" value="1"/>
</dbReference>
<proteinExistence type="inferred from homology"/>
<reference evidence="3 4" key="1">
    <citation type="submission" date="2014-10" db="EMBL/GenBank/DDBJ databases">
        <title>Draft genome of phytase producing Bacillus ginsengihumi strain M2.11.</title>
        <authorList>
            <person name="Toymentseva A."/>
            <person name="Boulygina E.A."/>
            <person name="Kazakov S.V."/>
            <person name="Kayumov I."/>
            <person name="Suleimanova A.D."/>
            <person name="Mardanova A.M."/>
            <person name="Maria S.N."/>
            <person name="Sergey M.Y."/>
            <person name="Sharipova M.R."/>
        </authorList>
    </citation>
    <scope>NUCLEOTIDE SEQUENCE [LARGE SCALE GENOMIC DNA]</scope>
    <source>
        <strain evidence="3 4">M2.11</strain>
    </source>
</reference>
<dbReference type="PANTHER" id="PTHR43443">
    <property type="entry name" value="3-HEXULOSE-6-PHOSPHATE ISOMERASE"/>
    <property type="match status" value="1"/>
</dbReference>
<evidence type="ECO:0000259" key="2">
    <source>
        <dbReference type="PROSITE" id="PS51464"/>
    </source>
</evidence>
<dbReference type="Pfam" id="PF01380">
    <property type="entry name" value="SIS"/>
    <property type="match status" value="1"/>
</dbReference>
<evidence type="ECO:0000313" key="3">
    <source>
        <dbReference type="EMBL" id="KHD84288.1"/>
    </source>
</evidence>
<dbReference type="PANTHER" id="PTHR43443:SF1">
    <property type="entry name" value="3-HEXULOSE-6-PHOSPHATE ISOMERASE"/>
    <property type="match status" value="1"/>
</dbReference>
<dbReference type="STRING" id="363870.NG54_16520"/>
<dbReference type="GO" id="GO:1901135">
    <property type="term" value="P:carbohydrate derivative metabolic process"/>
    <property type="evidence" value="ECO:0007669"/>
    <property type="project" value="InterPro"/>
</dbReference>
<protein>
    <submittedName>
        <fullName evidence="3">6-phospho 3-hexuloisomerase</fullName>
    </submittedName>
</protein>
<gene>
    <name evidence="3" type="ORF">NG54_16520</name>
</gene>
<dbReference type="Proteomes" id="UP000030588">
    <property type="component" value="Unassembled WGS sequence"/>
</dbReference>
<dbReference type="SUPFAM" id="SSF53697">
    <property type="entry name" value="SIS domain"/>
    <property type="match status" value="1"/>
</dbReference>
<evidence type="ECO:0000313" key="4">
    <source>
        <dbReference type="Proteomes" id="UP000030588"/>
    </source>
</evidence>
<dbReference type="NCBIfam" id="TIGR03127">
    <property type="entry name" value="RuMP_HxlB"/>
    <property type="match status" value="1"/>
</dbReference>
<dbReference type="GO" id="GO:0016853">
    <property type="term" value="F:isomerase activity"/>
    <property type="evidence" value="ECO:0007669"/>
    <property type="project" value="UniProtKB-KW"/>
</dbReference>
<dbReference type="InterPro" id="IPR017552">
    <property type="entry name" value="PHI/rmpB"/>
</dbReference>
<keyword evidence="3" id="KW-0413">Isomerase</keyword>
<dbReference type="RefSeq" id="WP_025727311.1">
    <property type="nucleotide sequence ID" value="NZ_JAMAUG010000013.1"/>
</dbReference>
<dbReference type="PROSITE" id="PS51464">
    <property type="entry name" value="SIS"/>
    <property type="match status" value="1"/>
</dbReference>
<dbReference type="EMBL" id="JRUN01000074">
    <property type="protein sequence ID" value="KHD84288.1"/>
    <property type="molecule type" value="Genomic_DNA"/>
</dbReference>
<dbReference type="AlphaFoldDB" id="A0A0A6V9U7"/>
<comment type="similarity">
    <text evidence="1">Belongs to the SIS family. PHI subfamily.</text>
</comment>
<sequence length="183" mass="19836">MNRETEIILSEIQTVFSKINDQHVATLVDMFTTPSRIFVLGEGRSGLIAKSFAMRLMHLGFQVYVVGETITPSVKAGDVLVAISGSGTTANVVQTAEKAKKTGVTVVSVTSDSASPLANLSHQTIDIPAATKYRKEGEIQSKQPLSSLFDQAVHIYFDAVCMALMETQQSGNEDAFQRHSNLE</sequence>
<dbReference type="CDD" id="cd05005">
    <property type="entry name" value="SIS_PHI"/>
    <property type="match status" value="1"/>
</dbReference>
<organism evidence="3 4">
    <name type="scientific">Heyndrickxia ginsengihumi</name>
    <dbReference type="NCBI Taxonomy" id="363870"/>
    <lineage>
        <taxon>Bacteria</taxon>
        <taxon>Bacillati</taxon>
        <taxon>Bacillota</taxon>
        <taxon>Bacilli</taxon>
        <taxon>Bacillales</taxon>
        <taxon>Bacillaceae</taxon>
        <taxon>Heyndrickxia</taxon>
    </lineage>
</organism>
<evidence type="ECO:0000256" key="1">
    <source>
        <dbReference type="ARBA" id="ARBA00009235"/>
    </source>
</evidence>
<comment type="caution">
    <text evidence="3">The sequence shown here is derived from an EMBL/GenBank/DDBJ whole genome shotgun (WGS) entry which is preliminary data.</text>
</comment>
<name>A0A0A6V9U7_9BACI</name>
<feature type="domain" description="SIS" evidence="2">
    <location>
        <begin position="27"/>
        <end position="170"/>
    </location>
</feature>
<accession>A0A0A6V9U7</accession>
<dbReference type="OrthoDB" id="9797832at2"/>
<dbReference type="InterPro" id="IPR001347">
    <property type="entry name" value="SIS_dom"/>
</dbReference>
<dbReference type="InterPro" id="IPR046348">
    <property type="entry name" value="SIS_dom_sf"/>
</dbReference>
<dbReference type="GO" id="GO:0097367">
    <property type="term" value="F:carbohydrate derivative binding"/>
    <property type="evidence" value="ECO:0007669"/>
    <property type="project" value="InterPro"/>
</dbReference>